<gene>
    <name evidence="1" type="ORF">LE190_08160</name>
</gene>
<dbReference type="InterPro" id="IPR010836">
    <property type="entry name" value="SapC"/>
</dbReference>
<keyword evidence="2" id="KW-1185">Reference proteome</keyword>
<evidence type="ECO:0000313" key="2">
    <source>
        <dbReference type="Proteomes" id="UP001198602"/>
    </source>
</evidence>
<dbReference type="EMBL" id="JAHYBX010000002">
    <property type="protein sequence ID" value="MCA1855899.1"/>
    <property type="molecule type" value="Genomic_DNA"/>
</dbReference>
<evidence type="ECO:0000313" key="1">
    <source>
        <dbReference type="EMBL" id="MCA1855899.1"/>
    </source>
</evidence>
<protein>
    <submittedName>
        <fullName evidence="1">SapC family protein</fullName>
    </submittedName>
</protein>
<comment type="caution">
    <text evidence="1">The sequence shown here is derived from an EMBL/GenBank/DDBJ whole genome shotgun (WGS) entry which is preliminary data.</text>
</comment>
<proteinExistence type="predicted"/>
<accession>A0ABS7Y890</accession>
<reference evidence="1 2" key="1">
    <citation type="submission" date="2021-07" db="EMBL/GenBank/DDBJ databases">
        <title>Characterization of Violacein-producing bacteria and related species.</title>
        <authorList>
            <person name="Wilson H.S."/>
            <person name="De Leon M.E."/>
        </authorList>
    </citation>
    <scope>NUCLEOTIDE SEQUENCE [LARGE SCALE GENOMIC DNA]</scope>
    <source>
        <strain evidence="1 2">HSC-2F05</strain>
    </source>
</reference>
<organism evidence="1 2">
    <name type="scientific">Massilia hydrophila</name>
    <dbReference type="NCBI Taxonomy" id="3044279"/>
    <lineage>
        <taxon>Bacteria</taxon>
        <taxon>Pseudomonadati</taxon>
        <taxon>Pseudomonadota</taxon>
        <taxon>Betaproteobacteria</taxon>
        <taxon>Burkholderiales</taxon>
        <taxon>Oxalobacteraceae</taxon>
        <taxon>Telluria group</taxon>
        <taxon>Massilia</taxon>
    </lineage>
</organism>
<sequence length="236" mass="26555">MANPVLLNNIDHKDLRVITRHGSDMDERHPFVPTFPNEFRALQAHYPIIFRKESASHPFEPIVLFGFEADENLFLDEKDWDAATIPLLVQRLPFLIGRNGGELMIHIDLDSPRLSKTEGEPIFLPEGGMSPYLEHVNAMLVTVHQGLESNAAFCDALVRHDLLEGFSLDITLEDGTKNRLDGFYTINEDRLGALDAAALDSLHHVGYLGPIYFQLASLSNFRALIDRKNARRAARG</sequence>
<dbReference type="RefSeq" id="WP_225238260.1">
    <property type="nucleotide sequence ID" value="NZ_JAHYBX010000002.1"/>
</dbReference>
<name>A0ABS7Y890_9BURK</name>
<dbReference type="Proteomes" id="UP001198602">
    <property type="component" value="Unassembled WGS sequence"/>
</dbReference>
<dbReference type="Pfam" id="PF07277">
    <property type="entry name" value="SapC"/>
    <property type="match status" value="1"/>
</dbReference>